<evidence type="ECO:0000256" key="2">
    <source>
        <dbReference type="ARBA" id="ARBA00022801"/>
    </source>
</evidence>
<dbReference type="PANTHER" id="PTHR43223">
    <property type="entry name" value="ALKYL/ARYL-SULFATASE"/>
    <property type="match status" value="1"/>
</dbReference>
<dbReference type="Gene3D" id="1.25.40.880">
    <property type="entry name" value="Alkyl sulfatase, dimerisation domain"/>
    <property type="match status" value="1"/>
</dbReference>
<dbReference type="InterPro" id="IPR029229">
    <property type="entry name" value="Alkyl_sulf_C"/>
</dbReference>
<dbReference type="InterPro" id="IPR052195">
    <property type="entry name" value="Bact_Alkyl/Aryl-Sulfatase"/>
</dbReference>
<feature type="domain" description="Metallo-beta-lactamase" evidence="6">
    <location>
        <begin position="142"/>
        <end position="364"/>
    </location>
</feature>
<dbReference type="GO" id="GO:0018909">
    <property type="term" value="P:dodecyl sulfate metabolic process"/>
    <property type="evidence" value="ECO:0007669"/>
    <property type="project" value="InterPro"/>
</dbReference>
<dbReference type="EMBL" id="FNPE01000029">
    <property type="protein sequence ID" value="SDZ50042.1"/>
    <property type="molecule type" value="Genomic_DNA"/>
</dbReference>
<dbReference type="InterPro" id="IPR001279">
    <property type="entry name" value="Metallo-B-lactamas"/>
</dbReference>
<proteinExistence type="inferred from homology"/>
<evidence type="ECO:0000256" key="4">
    <source>
        <dbReference type="ARBA" id="ARBA00033751"/>
    </source>
</evidence>
<dbReference type="GO" id="GO:0046872">
    <property type="term" value="F:metal ion binding"/>
    <property type="evidence" value="ECO:0007669"/>
    <property type="project" value="UniProtKB-KW"/>
</dbReference>
<evidence type="ECO:0000313" key="8">
    <source>
        <dbReference type="Proteomes" id="UP000183417"/>
    </source>
</evidence>
<dbReference type="Pfam" id="PF00753">
    <property type="entry name" value="Lactamase_B"/>
    <property type="match status" value="1"/>
</dbReference>
<evidence type="ECO:0000256" key="1">
    <source>
        <dbReference type="ARBA" id="ARBA00022723"/>
    </source>
</evidence>
<dbReference type="AlphaFoldDB" id="A0A1H3TI88"/>
<dbReference type="InterPro" id="IPR029228">
    <property type="entry name" value="Alkyl_sulf_dimr"/>
</dbReference>
<evidence type="ECO:0000313" key="7">
    <source>
        <dbReference type="EMBL" id="SDZ50042.1"/>
    </source>
</evidence>
<dbReference type="InterPro" id="IPR044097">
    <property type="entry name" value="Bds1/SdsA1_MBL-fold"/>
</dbReference>
<keyword evidence="3" id="KW-0862">Zinc</keyword>
<comment type="similarity">
    <text evidence="4">Belongs to the metallo-beta-lactamase superfamily. Type III sulfatase family.</text>
</comment>
<evidence type="ECO:0000256" key="5">
    <source>
        <dbReference type="SAM" id="SignalP"/>
    </source>
</evidence>
<dbReference type="SMART" id="SM00849">
    <property type="entry name" value="Lactamase_B"/>
    <property type="match status" value="1"/>
</dbReference>
<dbReference type="InterPro" id="IPR038536">
    <property type="entry name" value="Alkyl/aryl-sulf_dimr_sf"/>
</dbReference>
<dbReference type="InterPro" id="IPR036866">
    <property type="entry name" value="RibonucZ/Hydroxyglut_hydro"/>
</dbReference>
<dbReference type="SUPFAM" id="SSF56281">
    <property type="entry name" value="Metallo-hydrolase/oxidoreductase"/>
    <property type="match status" value="1"/>
</dbReference>
<dbReference type="Proteomes" id="UP000183417">
    <property type="component" value="Unassembled WGS sequence"/>
</dbReference>
<dbReference type="GO" id="GO:0018741">
    <property type="term" value="F:linear primary-alkylsulfatase activity"/>
    <property type="evidence" value="ECO:0007669"/>
    <property type="project" value="InterPro"/>
</dbReference>
<dbReference type="Pfam" id="PF14863">
    <property type="entry name" value="Alkyl_sulf_dimr"/>
    <property type="match status" value="1"/>
</dbReference>
<dbReference type="Gene3D" id="3.60.15.30">
    <property type="entry name" value="Metallo-beta-lactamase domain"/>
    <property type="match status" value="1"/>
</dbReference>
<keyword evidence="5" id="KW-0732">Signal</keyword>
<dbReference type="GO" id="GO:0046983">
    <property type="term" value="F:protein dimerization activity"/>
    <property type="evidence" value="ECO:0007669"/>
    <property type="project" value="InterPro"/>
</dbReference>
<evidence type="ECO:0000259" key="6">
    <source>
        <dbReference type="SMART" id="SM00849"/>
    </source>
</evidence>
<dbReference type="InterPro" id="IPR036527">
    <property type="entry name" value="SCP2_sterol-bd_dom_sf"/>
</dbReference>
<dbReference type="RefSeq" id="WP_074923580.1">
    <property type="nucleotide sequence ID" value="NZ_CP141274.1"/>
</dbReference>
<dbReference type="CDD" id="cd07710">
    <property type="entry name" value="arylsulfatase_Sdsa1-like_MBL-fold"/>
    <property type="match status" value="1"/>
</dbReference>
<dbReference type="FunFam" id="3.60.15.30:FF:000001">
    <property type="entry name" value="Alkyl/aryl-sulfatase BDS1"/>
    <property type="match status" value="1"/>
</dbReference>
<gene>
    <name evidence="7" type="ORF">SAMN05421547_12927</name>
</gene>
<accession>A0A1H3TI88</accession>
<reference evidence="7 8" key="1">
    <citation type="submission" date="2016-10" db="EMBL/GenBank/DDBJ databases">
        <authorList>
            <person name="de Groot N.N."/>
        </authorList>
    </citation>
    <scope>NUCLEOTIDE SEQUENCE [LARGE SCALE GENOMIC DNA]</scope>
    <source>
        <strain evidence="7 8">LMG 24775</strain>
    </source>
</reference>
<sequence>MQASHPLPRALARPCRLLACLAAAALLSACAGSSLPVSDMARPQAASAATRAAQQAALAQQPQDDAQAMEDAQRGLIASADALVVRNAQGRPIWGMQAYAFLQQDQAPDTVHPALWRQAQRNRVSGLFQVTDRLYQVRGLDLSNMSIIEGETGLIVVDPLMYTETAQAAMDLYYQHRPRKPVVAVIYSHSHVDHFGGVRGVVRQEEVDAGRVQVIAPAGFMAEAVGENVIAGHAMGRRALYQFGMLLPRDARGQVDAGLGKAGAPGTMGLIAPTRVIDEPRETLRIDGVDIEFALTPGAEAPAEMIMYYPQLKVLNMAEIAVHTQHNLLPLRGAQVRDALGWSRHLNDALHAYGGQAQILIAQHHWPVWGQPRLQRMLAGQRDTYKYLHDQTVRLMNHGYVGSEIAEMLKMPESLARDGATHAFYGHLRHNIRAIYQHYLGYYEGNPAQLEALPPVPAARKTVEYMGGADAVLRRAQADYERGEYRWVAQIASQLVFADPANQAARRLAANAYEQLGYQMESATARNAFLQGAAELRQGVPQLPRPGSAARDLVRSLPLEMFFDYLGVRLDAGKAAGQRIVLNWTFTDTGEQRSLNLENSALTQSPGLAPAAHASLRLTRATLDAIAGQETTMAEAIKSGQLRIEGDASKVAALMSMLDRFDSVFPIVEPRPERAAQ</sequence>
<dbReference type="SUPFAM" id="SSF55718">
    <property type="entry name" value="SCP-like"/>
    <property type="match status" value="1"/>
</dbReference>
<dbReference type="Pfam" id="PF14864">
    <property type="entry name" value="Alkyl_sulf_C"/>
    <property type="match status" value="1"/>
</dbReference>
<protein>
    <submittedName>
        <fullName evidence="7">Alkyl sulfatase BDS1, metallo-beta-lactamase superfamily</fullName>
    </submittedName>
</protein>
<dbReference type="Gene3D" id="3.30.1050.10">
    <property type="entry name" value="SCP2 sterol-binding domain"/>
    <property type="match status" value="1"/>
</dbReference>
<feature type="signal peptide" evidence="5">
    <location>
        <begin position="1"/>
        <end position="31"/>
    </location>
</feature>
<organism evidence="7 8">
    <name type="scientific">Delftia lacustris</name>
    <dbReference type="NCBI Taxonomy" id="558537"/>
    <lineage>
        <taxon>Bacteria</taxon>
        <taxon>Pseudomonadati</taxon>
        <taxon>Pseudomonadota</taxon>
        <taxon>Betaproteobacteria</taxon>
        <taxon>Burkholderiales</taxon>
        <taxon>Comamonadaceae</taxon>
        <taxon>Delftia</taxon>
    </lineage>
</organism>
<feature type="chain" id="PRO_5010183560" evidence="5">
    <location>
        <begin position="32"/>
        <end position="677"/>
    </location>
</feature>
<evidence type="ECO:0000256" key="3">
    <source>
        <dbReference type="ARBA" id="ARBA00022833"/>
    </source>
</evidence>
<dbReference type="PANTHER" id="PTHR43223:SF1">
    <property type="entry name" value="ALKYL_ARYL-SULFATASE BDS1"/>
    <property type="match status" value="1"/>
</dbReference>
<dbReference type="GeneID" id="94695477"/>
<keyword evidence="2" id="KW-0378">Hydrolase</keyword>
<name>A0A1H3TI88_9BURK</name>
<keyword evidence="1" id="KW-0479">Metal-binding</keyword>